<protein>
    <submittedName>
        <fullName evidence="2">Uncharacterized protein</fullName>
    </submittedName>
</protein>
<feature type="signal peptide" evidence="1">
    <location>
        <begin position="1"/>
        <end position="29"/>
    </location>
</feature>
<name>A0A162ZU83_MUCCL</name>
<feature type="chain" id="PRO_5007841345" evidence="1">
    <location>
        <begin position="30"/>
        <end position="794"/>
    </location>
</feature>
<evidence type="ECO:0000313" key="3">
    <source>
        <dbReference type="Proteomes" id="UP000077051"/>
    </source>
</evidence>
<evidence type="ECO:0000313" key="2">
    <source>
        <dbReference type="EMBL" id="OAD07847.1"/>
    </source>
</evidence>
<comment type="caution">
    <text evidence="2">The sequence shown here is derived from an EMBL/GenBank/DDBJ whole genome shotgun (WGS) entry which is preliminary data.</text>
</comment>
<organism evidence="2 3">
    <name type="scientific">Mucor lusitanicus CBS 277.49</name>
    <dbReference type="NCBI Taxonomy" id="747725"/>
    <lineage>
        <taxon>Eukaryota</taxon>
        <taxon>Fungi</taxon>
        <taxon>Fungi incertae sedis</taxon>
        <taxon>Mucoromycota</taxon>
        <taxon>Mucoromycotina</taxon>
        <taxon>Mucoromycetes</taxon>
        <taxon>Mucorales</taxon>
        <taxon>Mucorineae</taxon>
        <taxon>Mucoraceae</taxon>
        <taxon>Mucor</taxon>
    </lineage>
</organism>
<dbReference type="Proteomes" id="UP000077051">
    <property type="component" value="Unassembled WGS sequence"/>
</dbReference>
<keyword evidence="1" id="KW-0732">Signal</keyword>
<evidence type="ECO:0000256" key="1">
    <source>
        <dbReference type="SAM" id="SignalP"/>
    </source>
</evidence>
<sequence>MLIKHINFLIVLLCCWCCGITNLLLLVSADDTGSISKSTTISTTSETVYEMLPEDYNKDAIYRHIVSVLMKRASKQTVPVTPELSTMIVAQIKARIHTQITTKISASVFQKVKASITIKTSIMGGAVHVGNAQIEAIQTAAVDGLKTQMTKTVEKEIEESLSESITPAIDQLLVTPGIKNQKALSTKQLTNVLIKAETIARTELKIKLPTIQKTLKSCVDKQLNAHIKDLQVDIPGVLKIQISANVDVISSVKTAVQKMYKSYADDSKQWLMDTQHNDDDDIDPSLSHPMHVNVTEADKCSFSSPTNKVCCCSHNNRYSSYQRYESPFPYNSSLNYYYNAAAAAAITTTSRATATATTITYNEDNCYMDFQGQVMRNRNHQKPFDPHIDDFDVVRAKVTGITRAMQQYHVDELEQEHQPLLSPVASSINTASIDQLDASSIRPLSPLSILCPTTNSLVQSRVLEEMNDDEYQLEDEQAWHAEFLNLMSTLISHSESLESISTDLLRTEGKVRELVLLQKSMLEEYEEREKLYRNRLDECEQVAQQQQQLMDHLVELDRDLDLTAHDKSKTSKSNRQWMTLSATTSTTTTTTTLSTIYRWQSSEQSRQPRNRRSTYDSCSSNSLCTLDHPCQQQWDFNQPVRDIIQISSMQDLVHTLRWEVGLWIGGGVGTGHVIHSFEGPLNGIEMIIAGSGTIATAAATNELASSSSSAATRLAPSSMGTWSDDYTRQESFTLSSSIQHLRFHRHHYMLHINRHDRTTQFKLLPKNQWVPDQQSDHEDIIAEDVASLFVRGTA</sequence>
<accession>A0A162ZU83</accession>
<dbReference type="EMBL" id="AMYB01000001">
    <property type="protein sequence ID" value="OAD07847.1"/>
    <property type="molecule type" value="Genomic_DNA"/>
</dbReference>
<gene>
    <name evidence="2" type="ORF">MUCCIDRAFT_104793</name>
</gene>
<dbReference type="AlphaFoldDB" id="A0A162ZU83"/>
<dbReference type="OrthoDB" id="660555at2759"/>
<dbReference type="STRING" id="747725.A0A162ZU83"/>
<keyword evidence="3" id="KW-1185">Reference proteome</keyword>
<reference evidence="2 3" key="1">
    <citation type="submission" date="2015-06" db="EMBL/GenBank/DDBJ databases">
        <title>Expansion of signal transduction pathways in fungi by whole-genome duplication.</title>
        <authorList>
            <consortium name="DOE Joint Genome Institute"/>
            <person name="Corrochano L.M."/>
            <person name="Kuo A."/>
            <person name="Marcet-Houben M."/>
            <person name="Polaino S."/>
            <person name="Salamov A."/>
            <person name="Villalobos J.M."/>
            <person name="Alvarez M.I."/>
            <person name="Avalos J."/>
            <person name="Benito E.P."/>
            <person name="Benoit I."/>
            <person name="Burger G."/>
            <person name="Camino L.P."/>
            <person name="Canovas D."/>
            <person name="Cerda-Olmedo E."/>
            <person name="Cheng J.-F."/>
            <person name="Dominguez A."/>
            <person name="Elias M."/>
            <person name="Eslava A.P."/>
            <person name="Glaser F."/>
            <person name="Grimwood J."/>
            <person name="Gutierrez G."/>
            <person name="Heitman J."/>
            <person name="Henrissat B."/>
            <person name="Iturriaga E.A."/>
            <person name="Lang B.F."/>
            <person name="Lavin J.L."/>
            <person name="Lee S."/>
            <person name="Li W."/>
            <person name="Lindquist E."/>
            <person name="Lopez-Garcia S."/>
            <person name="Luque E.M."/>
            <person name="Marcos A.T."/>
            <person name="Martin J."/>
            <person name="Mccluskey K."/>
            <person name="Medina H.R."/>
            <person name="Miralles-Duran A."/>
            <person name="Miyazaki A."/>
            <person name="Munoz-Torres E."/>
            <person name="Oguiza J.A."/>
            <person name="Ohm R."/>
            <person name="Olmedo M."/>
            <person name="Orejas M."/>
            <person name="Ortiz-Castellanos L."/>
            <person name="Pisabarro A.G."/>
            <person name="Rodriguez-Romero J."/>
            <person name="Ruiz-Herrera J."/>
            <person name="Ruiz-Vazquez R."/>
            <person name="Sanz C."/>
            <person name="Schackwitz W."/>
            <person name="Schmutz J."/>
            <person name="Shahriari M."/>
            <person name="Shelest E."/>
            <person name="Silva-Franco F."/>
            <person name="Soanes D."/>
            <person name="Syed K."/>
            <person name="Tagua V.G."/>
            <person name="Talbot N.J."/>
            <person name="Thon M."/>
            <person name="De Vries R.P."/>
            <person name="Wiebenga A."/>
            <person name="Yadav J.S."/>
            <person name="Braun E.L."/>
            <person name="Baker S."/>
            <person name="Garre V."/>
            <person name="Horwitz B."/>
            <person name="Torres-Martinez S."/>
            <person name="Idnurm A."/>
            <person name="Herrera-Estrella A."/>
            <person name="Gabaldon T."/>
            <person name="Grigoriev I.V."/>
        </authorList>
    </citation>
    <scope>NUCLEOTIDE SEQUENCE [LARGE SCALE GENOMIC DNA]</scope>
    <source>
        <strain evidence="2 3">CBS 277.49</strain>
    </source>
</reference>
<dbReference type="VEuPathDB" id="FungiDB:MUCCIDRAFT_104793"/>
<proteinExistence type="predicted"/>